<evidence type="ECO:0000313" key="1">
    <source>
        <dbReference type="EMBL" id="EKM51773.1"/>
    </source>
</evidence>
<dbReference type="OrthoDB" id="3215388at2759"/>
<dbReference type="GeneID" id="18918185"/>
<dbReference type="Proteomes" id="UP000008370">
    <property type="component" value="Unassembled WGS sequence"/>
</dbReference>
<gene>
    <name evidence="1" type="ORF">PHACADRAFT_262106</name>
</gene>
<dbReference type="KEGG" id="pco:PHACADRAFT_262106"/>
<dbReference type="HOGENOM" id="CLU_143651_0_0_1"/>
<dbReference type="AlphaFoldDB" id="K5VK72"/>
<sequence length="154" mass="15933">MDGKVPLTISRIAHSSNISAQATTATTQPTITVKMPFFSRKSDFSASTTTLTSVTSTSSSSSATTLKPSRPEKDYFTASGMLQSAYGFGGAAPTLPTMHKSFKSTKSKSTSEQIAAATTSNRAQGKGKDYEAAYGALSSTYGFGGAAFAPTPSK</sequence>
<reference evidence="1 2" key="1">
    <citation type="journal article" date="2012" name="BMC Genomics">
        <title>Comparative genomics of the white-rot fungi, Phanerochaete carnosa and P. chrysosporium, to elucidate the genetic basis of the distinct wood types they colonize.</title>
        <authorList>
            <person name="Suzuki H."/>
            <person name="MacDonald J."/>
            <person name="Syed K."/>
            <person name="Salamov A."/>
            <person name="Hori C."/>
            <person name="Aerts A."/>
            <person name="Henrissat B."/>
            <person name="Wiebenga A."/>
            <person name="vanKuyk P.A."/>
            <person name="Barry K."/>
            <person name="Lindquist E."/>
            <person name="LaButti K."/>
            <person name="Lapidus A."/>
            <person name="Lucas S."/>
            <person name="Coutinho P."/>
            <person name="Gong Y."/>
            <person name="Samejima M."/>
            <person name="Mahadevan R."/>
            <person name="Abou-Zaid M."/>
            <person name="de Vries R.P."/>
            <person name="Igarashi K."/>
            <person name="Yadav J.S."/>
            <person name="Grigoriev I.V."/>
            <person name="Master E.R."/>
        </authorList>
    </citation>
    <scope>NUCLEOTIDE SEQUENCE [LARGE SCALE GENOMIC DNA]</scope>
    <source>
        <strain evidence="1 2">HHB-10118-sp</strain>
    </source>
</reference>
<protein>
    <submittedName>
        <fullName evidence="1">Uncharacterized protein</fullName>
    </submittedName>
</protein>
<dbReference type="EMBL" id="JH930476">
    <property type="protein sequence ID" value="EKM51773.1"/>
    <property type="molecule type" value="Genomic_DNA"/>
</dbReference>
<organism evidence="1 2">
    <name type="scientific">Phanerochaete carnosa (strain HHB-10118-sp)</name>
    <name type="common">White-rot fungus</name>
    <name type="synonym">Peniophora carnosa</name>
    <dbReference type="NCBI Taxonomy" id="650164"/>
    <lineage>
        <taxon>Eukaryota</taxon>
        <taxon>Fungi</taxon>
        <taxon>Dikarya</taxon>
        <taxon>Basidiomycota</taxon>
        <taxon>Agaricomycotina</taxon>
        <taxon>Agaricomycetes</taxon>
        <taxon>Polyporales</taxon>
        <taxon>Phanerochaetaceae</taxon>
        <taxon>Phanerochaete</taxon>
    </lineage>
</organism>
<evidence type="ECO:0000313" key="2">
    <source>
        <dbReference type="Proteomes" id="UP000008370"/>
    </source>
</evidence>
<dbReference type="InParanoid" id="K5VK72"/>
<proteinExistence type="predicted"/>
<dbReference type="RefSeq" id="XP_007399572.1">
    <property type="nucleotide sequence ID" value="XM_007399510.1"/>
</dbReference>
<keyword evidence="2" id="KW-1185">Reference proteome</keyword>
<accession>K5VK72</accession>
<name>K5VK72_PHACS</name>